<keyword evidence="3" id="KW-0804">Transcription</keyword>
<evidence type="ECO:0000313" key="6">
    <source>
        <dbReference type="EMBL" id="GGM48035.1"/>
    </source>
</evidence>
<evidence type="ECO:0000313" key="7">
    <source>
        <dbReference type="Proteomes" id="UP000637578"/>
    </source>
</evidence>
<reference evidence="6" key="1">
    <citation type="journal article" date="2014" name="Int. J. Syst. Evol. Microbiol.">
        <title>Complete genome sequence of Corynebacterium casei LMG S-19264T (=DSM 44701T), isolated from a smear-ripened cheese.</title>
        <authorList>
            <consortium name="US DOE Joint Genome Institute (JGI-PGF)"/>
            <person name="Walter F."/>
            <person name="Albersmeier A."/>
            <person name="Kalinowski J."/>
            <person name="Ruckert C."/>
        </authorList>
    </citation>
    <scope>NUCLEOTIDE SEQUENCE</scope>
    <source>
        <strain evidence="6">CGMCC 4.5737</strain>
    </source>
</reference>
<dbReference type="InterPro" id="IPR036271">
    <property type="entry name" value="Tet_transcr_reg_TetR-rel_C_sf"/>
</dbReference>
<comment type="caution">
    <text evidence="6">The sequence shown here is derived from an EMBL/GenBank/DDBJ whole genome shotgun (WGS) entry which is preliminary data.</text>
</comment>
<dbReference type="PROSITE" id="PS50977">
    <property type="entry name" value="HTH_TETR_2"/>
    <property type="match status" value="1"/>
</dbReference>
<dbReference type="EMBL" id="BMMK01000006">
    <property type="protein sequence ID" value="GGM48035.1"/>
    <property type="molecule type" value="Genomic_DNA"/>
</dbReference>
<dbReference type="PANTHER" id="PTHR30055:SF234">
    <property type="entry name" value="HTH-TYPE TRANSCRIPTIONAL REGULATOR BETI"/>
    <property type="match status" value="1"/>
</dbReference>
<dbReference type="PANTHER" id="PTHR30055">
    <property type="entry name" value="HTH-TYPE TRANSCRIPTIONAL REGULATOR RUTR"/>
    <property type="match status" value="1"/>
</dbReference>
<keyword evidence="1" id="KW-0805">Transcription regulation</keyword>
<dbReference type="InterPro" id="IPR001647">
    <property type="entry name" value="HTH_TetR"/>
</dbReference>
<dbReference type="SUPFAM" id="SSF48498">
    <property type="entry name" value="Tetracyclin repressor-like, C-terminal domain"/>
    <property type="match status" value="1"/>
</dbReference>
<dbReference type="Gene3D" id="1.10.357.10">
    <property type="entry name" value="Tetracycline Repressor, domain 2"/>
    <property type="match status" value="1"/>
</dbReference>
<feature type="domain" description="HTH tetR-type" evidence="5">
    <location>
        <begin position="2"/>
        <end position="60"/>
    </location>
</feature>
<dbReference type="GO" id="GO:0000976">
    <property type="term" value="F:transcription cis-regulatory region binding"/>
    <property type="evidence" value="ECO:0007669"/>
    <property type="project" value="TreeGrafter"/>
</dbReference>
<accession>A0A8J3FTQ0</accession>
<proteinExistence type="predicted"/>
<feature type="DNA-binding region" description="H-T-H motif" evidence="4">
    <location>
        <begin position="23"/>
        <end position="42"/>
    </location>
</feature>
<evidence type="ECO:0000256" key="3">
    <source>
        <dbReference type="ARBA" id="ARBA00023163"/>
    </source>
</evidence>
<dbReference type="GO" id="GO:0003700">
    <property type="term" value="F:DNA-binding transcription factor activity"/>
    <property type="evidence" value="ECO:0007669"/>
    <property type="project" value="TreeGrafter"/>
</dbReference>
<sequence length="182" mass="20109">MSASKEEILRAAAHLLPRRPNASMAEVAAAAGISRATLHRIIPSRERLVEELCRMALREALAALDRARPEEGDPADAVRRVVEELLPIADLYAMLSSESQLWEVFEQDEGWVDWGERLVALFRRGQERGRFRVDMSAEWLADALGALLIGAGWAALDGRLADRETRRAVAELLLTGAVRGEG</sequence>
<dbReference type="Proteomes" id="UP000637578">
    <property type="component" value="Unassembled WGS sequence"/>
</dbReference>
<evidence type="ECO:0000256" key="2">
    <source>
        <dbReference type="ARBA" id="ARBA00023125"/>
    </source>
</evidence>
<gene>
    <name evidence="6" type="ORF">GCM10012275_18870</name>
</gene>
<keyword evidence="2 4" id="KW-0238">DNA-binding</keyword>
<keyword evidence="7" id="KW-1185">Reference proteome</keyword>
<dbReference type="RefSeq" id="WP_189056001.1">
    <property type="nucleotide sequence ID" value="NZ_BMMK01000006.1"/>
</dbReference>
<evidence type="ECO:0000259" key="5">
    <source>
        <dbReference type="PROSITE" id="PS50977"/>
    </source>
</evidence>
<protein>
    <submittedName>
        <fullName evidence="6">TetR family transcriptional regulator</fullName>
    </submittedName>
</protein>
<evidence type="ECO:0000256" key="4">
    <source>
        <dbReference type="PROSITE-ProRule" id="PRU00335"/>
    </source>
</evidence>
<evidence type="ECO:0000256" key="1">
    <source>
        <dbReference type="ARBA" id="ARBA00023015"/>
    </source>
</evidence>
<name>A0A8J3FTQ0_9PSEU</name>
<organism evidence="6 7">
    <name type="scientific">Longimycelium tulufanense</name>
    <dbReference type="NCBI Taxonomy" id="907463"/>
    <lineage>
        <taxon>Bacteria</taxon>
        <taxon>Bacillati</taxon>
        <taxon>Actinomycetota</taxon>
        <taxon>Actinomycetes</taxon>
        <taxon>Pseudonocardiales</taxon>
        <taxon>Pseudonocardiaceae</taxon>
        <taxon>Longimycelium</taxon>
    </lineage>
</organism>
<dbReference type="InterPro" id="IPR050109">
    <property type="entry name" value="HTH-type_TetR-like_transc_reg"/>
</dbReference>
<dbReference type="Pfam" id="PF00440">
    <property type="entry name" value="TetR_N"/>
    <property type="match status" value="1"/>
</dbReference>
<dbReference type="SUPFAM" id="SSF46689">
    <property type="entry name" value="Homeodomain-like"/>
    <property type="match status" value="1"/>
</dbReference>
<dbReference type="AlphaFoldDB" id="A0A8J3FTQ0"/>
<reference evidence="6" key="2">
    <citation type="submission" date="2020-09" db="EMBL/GenBank/DDBJ databases">
        <authorList>
            <person name="Sun Q."/>
            <person name="Zhou Y."/>
        </authorList>
    </citation>
    <scope>NUCLEOTIDE SEQUENCE</scope>
    <source>
        <strain evidence="6">CGMCC 4.5737</strain>
    </source>
</reference>
<dbReference type="InterPro" id="IPR009057">
    <property type="entry name" value="Homeodomain-like_sf"/>
</dbReference>